<evidence type="ECO:0000313" key="3">
    <source>
        <dbReference type="EMBL" id="CAI75936.1"/>
    </source>
</evidence>
<feature type="compositionally biased region" description="Basic and acidic residues" evidence="1">
    <location>
        <begin position="93"/>
        <end position="110"/>
    </location>
</feature>
<feature type="compositionally biased region" description="Basic and acidic residues" evidence="1">
    <location>
        <begin position="175"/>
        <end position="184"/>
    </location>
</feature>
<dbReference type="KEGG" id="tan:TA17910"/>
<dbReference type="eggNOG" id="KOG4325">
    <property type="taxonomic scope" value="Eukaryota"/>
</dbReference>
<organism evidence="3 4">
    <name type="scientific">Theileria annulata</name>
    <dbReference type="NCBI Taxonomy" id="5874"/>
    <lineage>
        <taxon>Eukaryota</taxon>
        <taxon>Sar</taxon>
        <taxon>Alveolata</taxon>
        <taxon>Apicomplexa</taxon>
        <taxon>Aconoidasida</taxon>
        <taxon>Piroplasmida</taxon>
        <taxon>Theileriidae</taxon>
        <taxon>Theileria</taxon>
    </lineage>
</organism>
<dbReference type="PANTHER" id="PTHR22959:SF0">
    <property type="entry name" value="PARTNER OF Y14 AND MAGO"/>
    <property type="match status" value="1"/>
</dbReference>
<dbReference type="PANTHER" id="PTHR22959">
    <property type="entry name" value="PYM PROTEIN"/>
    <property type="match status" value="1"/>
</dbReference>
<dbReference type="SUPFAM" id="SSF101931">
    <property type="entry name" value="Pym (Within the bgcn gene intron protein, WIBG), N-terminal domain"/>
    <property type="match status" value="1"/>
</dbReference>
<gene>
    <name evidence="3" type="ORF">TA17910</name>
</gene>
<reference evidence="3 4" key="1">
    <citation type="journal article" date="2005" name="Science">
        <title>Genome of the host-cell transforming parasite Theileria annulata compared with T. parva.</title>
        <authorList>
            <person name="Pain A."/>
            <person name="Renauld H."/>
            <person name="Berriman M."/>
            <person name="Murphy L."/>
            <person name="Yeats C.A."/>
            <person name="Weir W."/>
            <person name="Kerhornou A."/>
            <person name="Aslett M."/>
            <person name="Bishop R."/>
            <person name="Bouchier C."/>
            <person name="Cochet M."/>
            <person name="Coulson R.M.R."/>
            <person name="Cronin A."/>
            <person name="de Villiers E.P."/>
            <person name="Fraser A."/>
            <person name="Fosker N."/>
            <person name="Gardner M."/>
            <person name="Goble A."/>
            <person name="Griffiths-Jones S."/>
            <person name="Harris D.E."/>
            <person name="Katzer F."/>
            <person name="Larke N."/>
            <person name="Lord A."/>
            <person name="Maser P."/>
            <person name="McKellar S."/>
            <person name="Mooney P."/>
            <person name="Morton F."/>
            <person name="Nene V."/>
            <person name="O'Neil S."/>
            <person name="Price C."/>
            <person name="Quail M.A."/>
            <person name="Rabbinowitsch E."/>
            <person name="Rawlings N.D."/>
            <person name="Rutter S."/>
            <person name="Saunders D."/>
            <person name="Seeger K."/>
            <person name="Shah T."/>
            <person name="Squares R."/>
            <person name="Squares S."/>
            <person name="Tivey A."/>
            <person name="Walker A.R."/>
            <person name="Woodward J."/>
            <person name="Dobbelaere D.A.E."/>
            <person name="Langsley G."/>
            <person name="Rajandream M.A."/>
            <person name="McKeever D."/>
            <person name="Shiels B."/>
            <person name="Tait A."/>
            <person name="Barrell B.G."/>
            <person name="Hall N."/>
        </authorList>
    </citation>
    <scope>NUCLEOTIDE SEQUENCE [LARGE SCALE GENOMIC DNA]</scope>
    <source>
        <strain evidence="4">Ankara</strain>
    </source>
</reference>
<dbReference type="EMBL" id="CR940352">
    <property type="protein sequence ID" value="CAI75936.1"/>
    <property type="molecule type" value="Genomic_DNA"/>
</dbReference>
<dbReference type="InterPro" id="IPR039333">
    <property type="entry name" value="PYM1"/>
</dbReference>
<dbReference type="InterPro" id="IPR036348">
    <property type="entry name" value="WIBG_N_sf"/>
</dbReference>
<feature type="region of interest" description="Disordered" evidence="1">
    <location>
        <begin position="27"/>
        <end position="184"/>
    </location>
</feature>
<dbReference type="GO" id="GO:1903259">
    <property type="term" value="P:exon-exon junction complex disassembly"/>
    <property type="evidence" value="ECO:0007669"/>
    <property type="project" value="InterPro"/>
</dbReference>
<protein>
    <recommendedName>
        <fullName evidence="2">WIBG Mago-binding domain-containing protein</fullName>
    </recommendedName>
</protein>
<dbReference type="InterPro" id="IPR015362">
    <property type="entry name" value="WIBG_mago-bd"/>
</dbReference>
<name>Q4UB65_THEAN</name>
<sequence length="184" mass="21043">MDDDELVQTLESLNLKPTNVEKGRFGESYFTDKSTGEKYITPTKRPDGTFRKEIKIRPGYVPPEERQLYVPLHRRTQTNQNLTSENSLNFNKSNEKSTNKELPNKTEPKNENNSSIGRPKQRTVTSGLKNNLKLPKQTKHNSNNKPPPNNTSKPKCDKTTSETNKNSRKNNNNESSDKRNIKNG</sequence>
<dbReference type="GeneID" id="3865000"/>
<feature type="compositionally biased region" description="Basic and acidic residues" evidence="1">
    <location>
        <begin position="44"/>
        <end position="56"/>
    </location>
</feature>
<evidence type="ECO:0000313" key="4">
    <source>
        <dbReference type="Proteomes" id="UP000001950"/>
    </source>
</evidence>
<dbReference type="AlphaFoldDB" id="Q4UB65"/>
<keyword evidence="4" id="KW-1185">Reference proteome</keyword>
<dbReference type="STRING" id="5874.Q4UB65"/>
<feature type="compositionally biased region" description="Polar residues" evidence="1">
    <location>
        <begin position="77"/>
        <end position="92"/>
    </location>
</feature>
<dbReference type="Proteomes" id="UP000001950">
    <property type="component" value="Chromosome 3"/>
</dbReference>
<dbReference type="InParanoid" id="Q4UB65"/>
<dbReference type="Pfam" id="PF09282">
    <property type="entry name" value="Mago-bind"/>
    <property type="match status" value="1"/>
</dbReference>
<dbReference type="OrthoDB" id="21625at2759"/>
<dbReference type="VEuPathDB" id="PiroplasmaDB:TA17910"/>
<evidence type="ECO:0000256" key="1">
    <source>
        <dbReference type="SAM" id="MobiDB-lite"/>
    </source>
</evidence>
<feature type="compositionally biased region" description="Polar residues" evidence="1">
    <location>
        <begin position="111"/>
        <end position="129"/>
    </location>
</feature>
<dbReference type="SMART" id="SM01273">
    <property type="entry name" value="Mago-bind"/>
    <property type="match status" value="1"/>
</dbReference>
<proteinExistence type="predicted"/>
<feature type="domain" description="WIBG Mago-binding" evidence="2">
    <location>
        <begin position="36"/>
        <end position="62"/>
    </location>
</feature>
<dbReference type="GO" id="GO:0005737">
    <property type="term" value="C:cytoplasm"/>
    <property type="evidence" value="ECO:0007669"/>
    <property type="project" value="TreeGrafter"/>
</dbReference>
<dbReference type="RefSeq" id="XP_955412.1">
    <property type="nucleotide sequence ID" value="XM_950319.1"/>
</dbReference>
<accession>Q4UB65</accession>
<dbReference type="GO" id="GO:0035145">
    <property type="term" value="C:exon-exon junction complex"/>
    <property type="evidence" value="ECO:0007669"/>
    <property type="project" value="TreeGrafter"/>
</dbReference>
<feature type="compositionally biased region" description="Low complexity" evidence="1">
    <location>
        <begin position="161"/>
        <end position="174"/>
    </location>
</feature>
<evidence type="ECO:0000259" key="2">
    <source>
        <dbReference type="SMART" id="SM01273"/>
    </source>
</evidence>
<dbReference type="GO" id="GO:0003723">
    <property type="term" value="F:RNA binding"/>
    <property type="evidence" value="ECO:0007669"/>
    <property type="project" value="TreeGrafter"/>
</dbReference>